<feature type="non-terminal residue" evidence="1">
    <location>
        <position position="36"/>
    </location>
</feature>
<dbReference type="EMBL" id="AZMM01006178">
    <property type="protein sequence ID" value="ETJ39930.1"/>
    <property type="molecule type" value="Genomic_DNA"/>
</dbReference>
<accession>W1YDY4</accession>
<proteinExistence type="predicted"/>
<keyword evidence="1" id="KW-0808">Transferase</keyword>
<comment type="caution">
    <text evidence="1">The sequence shown here is derived from an EMBL/GenBank/DDBJ whole genome shotgun (WGS) entry which is preliminary data.</text>
</comment>
<evidence type="ECO:0000313" key="1">
    <source>
        <dbReference type="EMBL" id="ETJ39930.1"/>
    </source>
</evidence>
<protein>
    <submittedName>
        <fullName evidence="1">Ribose-phosphate pyrophosphokinase</fullName>
    </submittedName>
</protein>
<gene>
    <name evidence="1" type="ORF">Q604_UNBC06178G0001</name>
</gene>
<reference evidence="1" key="1">
    <citation type="submission" date="2013-12" db="EMBL/GenBank/DDBJ databases">
        <title>A Varibaculum cambriense genome reconstructed from a premature infant gut community with otherwise low bacterial novelty that shifts toward anaerobic metabolism during the third week of life.</title>
        <authorList>
            <person name="Brown C.T."/>
            <person name="Sharon I."/>
            <person name="Thomas B.C."/>
            <person name="Castelle C.J."/>
            <person name="Morowitz M.J."/>
            <person name="Banfield J.F."/>
        </authorList>
    </citation>
    <scope>NUCLEOTIDE SEQUENCE</scope>
</reference>
<keyword evidence="1" id="KW-0418">Kinase</keyword>
<organism evidence="1">
    <name type="scientific">human gut metagenome</name>
    <dbReference type="NCBI Taxonomy" id="408170"/>
    <lineage>
        <taxon>unclassified sequences</taxon>
        <taxon>metagenomes</taxon>
        <taxon>organismal metagenomes</taxon>
    </lineage>
</organism>
<dbReference type="GO" id="GO:0016301">
    <property type="term" value="F:kinase activity"/>
    <property type="evidence" value="ECO:0007669"/>
    <property type="project" value="UniProtKB-KW"/>
</dbReference>
<name>W1YDY4_9ZZZZ</name>
<sequence length="36" mass="3704">MTGIITSGEKRLVIVSGRAHPQLAADVAAELGTEVL</sequence>
<dbReference type="AlphaFoldDB" id="W1YDY4"/>